<dbReference type="AlphaFoldDB" id="A0A2I0KJH2"/>
<sequence>MGMGEAAMSRSWVSRVVRWLWAFPRPRPALRRLKDAADAVGHGRVCFRRVARF</sequence>
<dbReference type="EMBL" id="PGOL01000571">
    <property type="protein sequence ID" value="PKI67936.1"/>
    <property type="molecule type" value="Genomic_DNA"/>
</dbReference>
<reference evidence="1 2" key="1">
    <citation type="submission" date="2017-11" db="EMBL/GenBank/DDBJ databases">
        <title>De-novo sequencing of pomegranate (Punica granatum L.) genome.</title>
        <authorList>
            <person name="Akparov Z."/>
            <person name="Amiraslanov A."/>
            <person name="Hajiyeva S."/>
            <person name="Abbasov M."/>
            <person name="Kaur K."/>
            <person name="Hamwieh A."/>
            <person name="Solovyev V."/>
            <person name="Salamov A."/>
            <person name="Braich B."/>
            <person name="Kosarev P."/>
            <person name="Mahmoud A."/>
            <person name="Hajiyev E."/>
            <person name="Babayeva S."/>
            <person name="Izzatullayeva V."/>
            <person name="Mammadov A."/>
            <person name="Mammadov A."/>
            <person name="Sharifova S."/>
            <person name="Ojaghi J."/>
            <person name="Eynullazada K."/>
            <person name="Bayramov B."/>
            <person name="Abdulazimova A."/>
            <person name="Shahmuradov I."/>
        </authorList>
    </citation>
    <scope>NUCLEOTIDE SEQUENCE [LARGE SCALE GENOMIC DNA]</scope>
    <source>
        <strain evidence="2">cv. AG2017</strain>
        <tissue evidence="1">Leaf</tissue>
    </source>
</reference>
<accession>A0A2I0KJH2</accession>
<name>A0A2I0KJH2_PUNGR</name>
<keyword evidence="2" id="KW-1185">Reference proteome</keyword>
<protein>
    <submittedName>
        <fullName evidence="1">Uncharacterized protein</fullName>
    </submittedName>
</protein>
<comment type="caution">
    <text evidence="1">The sequence shown here is derived from an EMBL/GenBank/DDBJ whole genome shotgun (WGS) entry which is preliminary data.</text>
</comment>
<evidence type="ECO:0000313" key="1">
    <source>
        <dbReference type="EMBL" id="PKI67936.1"/>
    </source>
</evidence>
<dbReference type="Proteomes" id="UP000233551">
    <property type="component" value="Unassembled WGS sequence"/>
</dbReference>
<evidence type="ECO:0000313" key="2">
    <source>
        <dbReference type="Proteomes" id="UP000233551"/>
    </source>
</evidence>
<organism evidence="1 2">
    <name type="scientific">Punica granatum</name>
    <name type="common">Pomegranate</name>
    <dbReference type="NCBI Taxonomy" id="22663"/>
    <lineage>
        <taxon>Eukaryota</taxon>
        <taxon>Viridiplantae</taxon>
        <taxon>Streptophyta</taxon>
        <taxon>Embryophyta</taxon>
        <taxon>Tracheophyta</taxon>
        <taxon>Spermatophyta</taxon>
        <taxon>Magnoliopsida</taxon>
        <taxon>eudicotyledons</taxon>
        <taxon>Gunneridae</taxon>
        <taxon>Pentapetalae</taxon>
        <taxon>rosids</taxon>
        <taxon>malvids</taxon>
        <taxon>Myrtales</taxon>
        <taxon>Lythraceae</taxon>
        <taxon>Punica</taxon>
    </lineage>
</organism>
<gene>
    <name evidence="1" type="ORF">CRG98_011532</name>
</gene>
<proteinExistence type="predicted"/>